<keyword evidence="1" id="KW-0472">Membrane</keyword>
<dbReference type="SUPFAM" id="SSF81324">
    <property type="entry name" value="Voltage-gated potassium channels"/>
    <property type="match status" value="1"/>
</dbReference>
<dbReference type="Proteomes" id="UP000029868">
    <property type="component" value="Unassembled WGS sequence"/>
</dbReference>
<dbReference type="RefSeq" id="WP_033084415.1">
    <property type="nucleotide sequence ID" value="NZ_JQEC01000072.1"/>
</dbReference>
<evidence type="ECO:0000313" key="4">
    <source>
        <dbReference type="Proteomes" id="UP000029868"/>
    </source>
</evidence>
<name>A0A099KAG4_COLPS</name>
<dbReference type="OrthoDB" id="9813518at2"/>
<keyword evidence="1" id="KW-1133">Transmembrane helix</keyword>
<dbReference type="InterPro" id="IPR013099">
    <property type="entry name" value="K_chnl_dom"/>
</dbReference>
<gene>
    <name evidence="3" type="ORF">GAB14E_4501</name>
</gene>
<dbReference type="PANTHER" id="PTHR14136">
    <property type="entry name" value="BTB_POZ DOMAIN-CONTAINING PROTEIN KCTD9"/>
    <property type="match status" value="1"/>
</dbReference>
<feature type="domain" description="Potassium channel" evidence="2">
    <location>
        <begin position="242"/>
        <end position="331"/>
    </location>
</feature>
<feature type="transmembrane region" description="Helical" evidence="1">
    <location>
        <begin position="307"/>
        <end position="327"/>
    </location>
</feature>
<dbReference type="InterPro" id="IPR001646">
    <property type="entry name" value="5peptide_repeat"/>
</dbReference>
<evidence type="ECO:0000256" key="1">
    <source>
        <dbReference type="SAM" id="Phobius"/>
    </source>
</evidence>
<proteinExistence type="predicted"/>
<dbReference type="PANTHER" id="PTHR14136:SF17">
    <property type="entry name" value="BTB_POZ DOMAIN-CONTAINING PROTEIN KCTD9"/>
    <property type="match status" value="1"/>
</dbReference>
<dbReference type="EMBL" id="JQEC01000072">
    <property type="protein sequence ID" value="KGJ87346.1"/>
    <property type="molecule type" value="Genomic_DNA"/>
</dbReference>
<keyword evidence="1" id="KW-0812">Transmembrane</keyword>
<sequence>MNKIKLLCQYQDPDCTKQQAFCCQEEANDSGFCYWHDQAIDKSGIDIKQRLEDYAQAGGMLRGIILTRANLQGVDLVNHNKKFGYDFSYADLYHTNLKSAHMFNINLQNASLMKADLRDSNLNCANLEGTNMLGVKWTGSKFENVNIGNKIKQEYDAKAALLAKDEQANVDYLEQAEEIYRDLRKHAEHEGIFTLSGYFIQKELTMRRLQLPRYCMKRTISKVVDIFCGYGEAPLRIIGLSIAIIFICAIIYTFTGLSYNGNIQSASSNLSTQENFSFFLSSLYYSVVTFTTLGYGDFTPVGVSRAIAAIEAFTGSFTIALFVVVFVKKMTR</sequence>
<dbReference type="Gene3D" id="1.10.287.70">
    <property type="match status" value="1"/>
</dbReference>
<dbReference type="Pfam" id="PF07885">
    <property type="entry name" value="Ion_trans_2"/>
    <property type="match status" value="1"/>
</dbReference>
<organism evidence="3 4">
    <name type="scientific">Colwellia psychrerythraea</name>
    <name type="common">Vibrio psychroerythus</name>
    <dbReference type="NCBI Taxonomy" id="28229"/>
    <lineage>
        <taxon>Bacteria</taxon>
        <taxon>Pseudomonadati</taxon>
        <taxon>Pseudomonadota</taxon>
        <taxon>Gammaproteobacteria</taxon>
        <taxon>Alteromonadales</taxon>
        <taxon>Colwelliaceae</taxon>
        <taxon>Colwellia</taxon>
    </lineage>
</organism>
<feature type="transmembrane region" description="Helical" evidence="1">
    <location>
        <begin position="276"/>
        <end position="295"/>
    </location>
</feature>
<dbReference type="Pfam" id="PF00805">
    <property type="entry name" value="Pentapeptide"/>
    <property type="match status" value="2"/>
</dbReference>
<evidence type="ECO:0000313" key="3">
    <source>
        <dbReference type="EMBL" id="KGJ87346.1"/>
    </source>
</evidence>
<dbReference type="PATRIC" id="fig|28229.3.peg.4481"/>
<dbReference type="SUPFAM" id="SSF141571">
    <property type="entry name" value="Pentapeptide repeat-like"/>
    <property type="match status" value="1"/>
</dbReference>
<dbReference type="Gene3D" id="2.160.20.80">
    <property type="entry name" value="E3 ubiquitin-protein ligase SopA"/>
    <property type="match status" value="1"/>
</dbReference>
<reference evidence="3 4" key="1">
    <citation type="submission" date="2014-08" db="EMBL/GenBank/DDBJ databases">
        <title>Genomic and Phenotypic Diversity of Colwellia psychrerythraea strains from Disparate Marine Basins.</title>
        <authorList>
            <person name="Techtmann S.M."/>
            <person name="Stelling S.C."/>
            <person name="Utturkar S.M."/>
            <person name="Alshibli N."/>
            <person name="Harris A."/>
            <person name="Brown S.D."/>
            <person name="Hazen T.C."/>
        </authorList>
    </citation>
    <scope>NUCLEOTIDE SEQUENCE [LARGE SCALE GENOMIC DNA]</scope>
    <source>
        <strain evidence="3 4">GAB14E</strain>
    </source>
</reference>
<dbReference type="AlphaFoldDB" id="A0A099KAG4"/>
<dbReference type="InterPro" id="IPR051082">
    <property type="entry name" value="Pentapeptide-BTB/POZ_domain"/>
</dbReference>
<evidence type="ECO:0000259" key="2">
    <source>
        <dbReference type="Pfam" id="PF07885"/>
    </source>
</evidence>
<feature type="transmembrane region" description="Helical" evidence="1">
    <location>
        <begin position="237"/>
        <end position="255"/>
    </location>
</feature>
<comment type="caution">
    <text evidence="3">The sequence shown here is derived from an EMBL/GenBank/DDBJ whole genome shotgun (WGS) entry which is preliminary data.</text>
</comment>
<accession>A0A099KAG4</accession>
<protein>
    <submittedName>
        <fullName evidence="3">Ion transport 2 domain protein</fullName>
    </submittedName>
</protein>